<comment type="similarity">
    <text evidence="1">Belongs to the UPF0312 family.</text>
</comment>
<accession>A0ABU2JAA3</accession>
<name>A0ABU2JAA3_9ACTN</name>
<dbReference type="RefSeq" id="WP_311423069.1">
    <property type="nucleotide sequence ID" value="NZ_JAVREH010000011.1"/>
</dbReference>
<organism evidence="3 4">
    <name type="scientific">Jatrophihabitans lederbergiae</name>
    <dbReference type="NCBI Taxonomy" id="3075547"/>
    <lineage>
        <taxon>Bacteria</taxon>
        <taxon>Bacillati</taxon>
        <taxon>Actinomycetota</taxon>
        <taxon>Actinomycetes</taxon>
        <taxon>Jatrophihabitantales</taxon>
        <taxon>Jatrophihabitantaceae</taxon>
        <taxon>Jatrophihabitans</taxon>
    </lineage>
</organism>
<dbReference type="SMART" id="SM00867">
    <property type="entry name" value="YceI"/>
    <property type="match status" value="1"/>
</dbReference>
<dbReference type="Pfam" id="PF04264">
    <property type="entry name" value="YceI"/>
    <property type="match status" value="1"/>
</dbReference>
<evidence type="ECO:0000259" key="2">
    <source>
        <dbReference type="SMART" id="SM00867"/>
    </source>
</evidence>
<dbReference type="InterPro" id="IPR007372">
    <property type="entry name" value="Lipid/polyisoprenoid-bd_YceI"/>
</dbReference>
<reference evidence="4" key="1">
    <citation type="submission" date="2023-07" db="EMBL/GenBank/DDBJ databases">
        <title>30 novel species of actinomycetes from the DSMZ collection.</title>
        <authorList>
            <person name="Nouioui I."/>
        </authorList>
    </citation>
    <scope>NUCLEOTIDE SEQUENCE [LARGE SCALE GENOMIC DNA]</scope>
    <source>
        <strain evidence="4">DSM 44399</strain>
    </source>
</reference>
<dbReference type="PANTHER" id="PTHR34406:SF1">
    <property type="entry name" value="PROTEIN YCEI"/>
    <property type="match status" value="1"/>
</dbReference>
<protein>
    <submittedName>
        <fullName evidence="3">YceI family protein</fullName>
    </submittedName>
</protein>
<proteinExistence type="inferred from homology"/>
<evidence type="ECO:0000313" key="4">
    <source>
        <dbReference type="Proteomes" id="UP001183176"/>
    </source>
</evidence>
<dbReference type="PANTHER" id="PTHR34406">
    <property type="entry name" value="PROTEIN YCEI"/>
    <property type="match status" value="1"/>
</dbReference>
<dbReference type="Proteomes" id="UP001183176">
    <property type="component" value="Unassembled WGS sequence"/>
</dbReference>
<dbReference type="InterPro" id="IPR036761">
    <property type="entry name" value="TTHA0802/YceI-like_sf"/>
</dbReference>
<dbReference type="EMBL" id="JAVREH010000011">
    <property type="protein sequence ID" value="MDT0261917.1"/>
    <property type="molecule type" value="Genomic_DNA"/>
</dbReference>
<gene>
    <name evidence="3" type="ORF">RM423_10965</name>
</gene>
<feature type="domain" description="Lipid/polyisoprenoid-binding YceI-like" evidence="2">
    <location>
        <begin position="14"/>
        <end position="181"/>
    </location>
</feature>
<evidence type="ECO:0000256" key="1">
    <source>
        <dbReference type="ARBA" id="ARBA00008812"/>
    </source>
</evidence>
<dbReference type="SUPFAM" id="SSF101874">
    <property type="entry name" value="YceI-like"/>
    <property type="match status" value="1"/>
</dbReference>
<keyword evidence="4" id="KW-1185">Reference proteome</keyword>
<sequence length="185" mass="19643">MTLAATIPGYIVGTWTIDATHSDVSFSVRHMMVSKVKGRFGSFSGSIVTAPNPADSTVTAEIDLSSIDTNNAQRDGHVRSADFFEVEKYPSMTFTSTSLEGAGDDYLVRGDLTLKGITKNIALKVELNGIGPDAYGGTRAGFTVTTEISRKEFGVDIDMPMDGGGVVIGDKITITLEIEAVLNQA</sequence>
<evidence type="ECO:0000313" key="3">
    <source>
        <dbReference type="EMBL" id="MDT0261917.1"/>
    </source>
</evidence>
<comment type="caution">
    <text evidence="3">The sequence shown here is derived from an EMBL/GenBank/DDBJ whole genome shotgun (WGS) entry which is preliminary data.</text>
</comment>
<dbReference type="Gene3D" id="2.40.128.110">
    <property type="entry name" value="Lipid/polyisoprenoid-binding, YceI-like"/>
    <property type="match status" value="1"/>
</dbReference>